<feature type="transmembrane region" description="Helical" evidence="2">
    <location>
        <begin position="170"/>
        <end position="192"/>
    </location>
</feature>
<feature type="transmembrane region" description="Helical" evidence="2">
    <location>
        <begin position="231"/>
        <end position="255"/>
    </location>
</feature>
<sequence>MDVMEPTEDEAAAPETPSRVRPAAANGEFVRVPEAPGDVVPLHPTPEVQPSPEVGFTISDTEFRQYAQGRRLLSLLRLTSEYRGLLAERARTSVETLDQMLDHAEPDDAVAMREAGRASVLRIGGYQVWQDLFWSARFLDLTLLFAFVMSASGALICTTVYSRAGDGAPLWASLLFFLVALICSTATLFVALLARDALLESSRWAARSVALGGVVLLGVLGLWLWRLNATWSLPLAGGAVAAMGALAILGLGLQLRQLAMAAVYRRSWTAYTADEITETLIGACGFLRMEPWSVYAQANAGRYLQHVAHCVEEFLPAYLASDEQLRASTRRECVKRGAGVRELAVECLVSTQATQARLSAKTAELLTLGIQGRWGDWDVGDVRDVVTTRGWRRSLATLMQVVVGLAPILVVGVFAAYLNREHPESELLSPEVIGPLAVAAFGWFTTFVAGWLTPNQAGRSAGGSDGTSRSPANPRAR</sequence>
<keyword evidence="2" id="KW-1133">Transmembrane helix</keyword>
<name>A0A2P2CD59_9ZZZZ</name>
<feature type="region of interest" description="Disordered" evidence="1">
    <location>
        <begin position="1"/>
        <end position="22"/>
    </location>
</feature>
<dbReference type="EMBL" id="CZKA01000066">
    <property type="protein sequence ID" value="CUR59905.1"/>
    <property type="molecule type" value="Genomic_DNA"/>
</dbReference>
<feature type="transmembrane region" description="Helical" evidence="2">
    <location>
        <begin position="204"/>
        <end position="225"/>
    </location>
</feature>
<feature type="transmembrane region" description="Helical" evidence="2">
    <location>
        <begin position="398"/>
        <end position="420"/>
    </location>
</feature>
<feature type="compositionally biased region" description="Acidic residues" evidence="1">
    <location>
        <begin position="1"/>
        <end position="12"/>
    </location>
</feature>
<keyword evidence="2" id="KW-0472">Membrane</keyword>
<evidence type="ECO:0000256" key="1">
    <source>
        <dbReference type="SAM" id="MobiDB-lite"/>
    </source>
</evidence>
<evidence type="ECO:0000256" key="2">
    <source>
        <dbReference type="SAM" id="Phobius"/>
    </source>
</evidence>
<accession>A0A2P2CD59</accession>
<organism evidence="3">
    <name type="scientific">metagenome</name>
    <dbReference type="NCBI Taxonomy" id="256318"/>
    <lineage>
        <taxon>unclassified sequences</taxon>
        <taxon>metagenomes</taxon>
    </lineage>
</organism>
<proteinExistence type="predicted"/>
<gene>
    <name evidence="3" type="ORF">NOCA2690024</name>
</gene>
<reference evidence="3" key="1">
    <citation type="submission" date="2015-08" db="EMBL/GenBank/DDBJ databases">
        <authorList>
            <person name="Babu N.S."/>
            <person name="Beckwith C.J."/>
            <person name="Beseler K.G."/>
            <person name="Brison A."/>
            <person name="Carone J.V."/>
            <person name="Caskin T.P."/>
            <person name="Diamond M."/>
            <person name="Durham M.E."/>
            <person name="Foxe J.M."/>
            <person name="Go M."/>
            <person name="Henderson B.A."/>
            <person name="Jones I.B."/>
            <person name="McGettigan J.A."/>
            <person name="Micheletti S.J."/>
            <person name="Nasrallah M.E."/>
            <person name="Ortiz D."/>
            <person name="Piller C.R."/>
            <person name="Privatt S.R."/>
            <person name="Schneider S.L."/>
            <person name="Sharp S."/>
            <person name="Smith T.C."/>
            <person name="Stanton J.D."/>
            <person name="Ullery H.E."/>
            <person name="Wilson R.J."/>
            <person name="Serrano M.G."/>
            <person name="Buck G."/>
            <person name="Lee V."/>
            <person name="Wang Y."/>
            <person name="Carvalho R."/>
            <person name="Voegtly L."/>
            <person name="Shi R."/>
            <person name="Duckworth R."/>
            <person name="Johnson A."/>
            <person name="Loviza R."/>
            <person name="Walstead R."/>
            <person name="Shah Z."/>
            <person name="Kiflezghi M."/>
            <person name="Wade K."/>
            <person name="Ball S.L."/>
            <person name="Bradley K.W."/>
            <person name="Asai D.J."/>
            <person name="Bowman C.A."/>
            <person name="Russell D.A."/>
            <person name="Pope W.H."/>
            <person name="Jacobs-Sera D."/>
            <person name="Hendrix R.W."/>
            <person name="Hatfull G.F."/>
        </authorList>
    </citation>
    <scope>NUCLEOTIDE SEQUENCE</scope>
</reference>
<protein>
    <submittedName>
        <fullName evidence="3">Uncharacterized protein</fullName>
    </submittedName>
</protein>
<dbReference type="AlphaFoldDB" id="A0A2P2CD59"/>
<evidence type="ECO:0000313" key="3">
    <source>
        <dbReference type="EMBL" id="CUR59905.1"/>
    </source>
</evidence>
<feature type="transmembrane region" description="Helical" evidence="2">
    <location>
        <begin position="141"/>
        <end position="164"/>
    </location>
</feature>
<feature type="region of interest" description="Disordered" evidence="1">
    <location>
        <begin position="458"/>
        <end position="477"/>
    </location>
</feature>
<feature type="transmembrane region" description="Helical" evidence="2">
    <location>
        <begin position="432"/>
        <end position="452"/>
    </location>
</feature>
<keyword evidence="2" id="KW-0812">Transmembrane</keyword>